<comment type="pathway">
    <text evidence="7">Metabolic intermediate biosynthesis; chorismate biosynthesis; chorismate from D-erythrose 4-phosphate and phosphoenolpyruvate: step 5/7.</text>
</comment>
<keyword evidence="4 7" id="KW-0418">Kinase</keyword>
<dbReference type="HAMAP" id="MF_00109">
    <property type="entry name" value="Shikimate_kinase"/>
    <property type="match status" value="1"/>
</dbReference>
<comment type="caution">
    <text evidence="7">Lacks conserved residue(s) required for the propagation of feature annotation.</text>
</comment>
<keyword evidence="3 7" id="KW-0547">Nucleotide-binding</keyword>
<comment type="cofactor">
    <cofactor evidence="7">
        <name>Mg(2+)</name>
        <dbReference type="ChEBI" id="CHEBI:18420"/>
    </cofactor>
    <text evidence="7">Binds 1 Mg(2+) ion per subunit.</text>
</comment>
<accession>A0ABT9WPF7</accession>
<keyword evidence="2 7" id="KW-0808">Transferase</keyword>
<evidence type="ECO:0000256" key="7">
    <source>
        <dbReference type="HAMAP-Rule" id="MF_00109"/>
    </source>
</evidence>
<reference evidence="8 9" key="1">
    <citation type="submission" date="2023-07" db="EMBL/GenBank/DDBJ databases">
        <title>Genomic Encyclopedia of Type Strains, Phase IV (KMG-IV): sequencing the most valuable type-strain genomes for metagenomic binning, comparative biology and taxonomic classification.</title>
        <authorList>
            <person name="Goeker M."/>
        </authorList>
    </citation>
    <scope>NUCLEOTIDE SEQUENCE [LARGE SCALE GENOMIC DNA]</scope>
    <source>
        <strain evidence="8 9">DSM 23837</strain>
    </source>
</reference>
<evidence type="ECO:0000313" key="9">
    <source>
        <dbReference type="Proteomes" id="UP001223586"/>
    </source>
</evidence>
<evidence type="ECO:0000256" key="3">
    <source>
        <dbReference type="ARBA" id="ARBA00022741"/>
    </source>
</evidence>
<dbReference type="Proteomes" id="UP001223586">
    <property type="component" value="Unassembled WGS sequence"/>
</dbReference>
<evidence type="ECO:0000256" key="6">
    <source>
        <dbReference type="ARBA" id="ARBA00023141"/>
    </source>
</evidence>
<keyword evidence="7" id="KW-0460">Magnesium</keyword>
<dbReference type="InterPro" id="IPR000623">
    <property type="entry name" value="Shikimate_kinase/TSH1"/>
</dbReference>
<sequence>MLQVFLIGFMGAGKTTVGETLADAWNCPVYDTDACIVEAEQKTIPEIFAENGEAYFRSLEKNMLKKLVQQRGVITTGGGIILLEENRQLLKKSGRTFFLKCEPKVFLDRLKDDCTRPIIKEKTPEDIIDIYKKRLPFYEQSANIIIDTTSLTIQETVQTIEDITKRTC</sequence>
<dbReference type="PRINTS" id="PR01100">
    <property type="entry name" value="SHIKIMTKNASE"/>
</dbReference>
<comment type="function">
    <text evidence="7">Catalyzes the specific phosphorylation of the 3-hydroxyl group of shikimic acid using ATP as a cosubstrate.</text>
</comment>
<comment type="similarity">
    <text evidence="7">Belongs to the shikimate kinase family.</text>
</comment>
<protein>
    <recommendedName>
        <fullName evidence="7">Shikimate kinase</fullName>
        <shortName evidence="7">SK</shortName>
        <ecNumber evidence="7">2.7.1.71</ecNumber>
    </recommendedName>
</protein>
<feature type="binding site" evidence="7">
    <location>
        <position position="78"/>
    </location>
    <ligand>
        <name>substrate</name>
    </ligand>
</feature>
<dbReference type="Gene3D" id="3.40.50.300">
    <property type="entry name" value="P-loop containing nucleotide triphosphate hydrolases"/>
    <property type="match status" value="1"/>
</dbReference>
<name>A0ABT9WPF7_9BACI</name>
<dbReference type="EMBL" id="JAUSTT010000004">
    <property type="protein sequence ID" value="MDQ0175164.1"/>
    <property type="molecule type" value="Genomic_DNA"/>
</dbReference>
<feature type="binding site" evidence="7">
    <location>
        <position position="134"/>
    </location>
    <ligand>
        <name>substrate</name>
    </ligand>
</feature>
<keyword evidence="7" id="KW-0963">Cytoplasm</keyword>
<gene>
    <name evidence="7" type="primary">aroK</name>
    <name evidence="8" type="ORF">J2S08_000998</name>
</gene>
<feature type="binding site" evidence="7">
    <location>
        <position position="116"/>
    </location>
    <ligand>
        <name>ATP</name>
        <dbReference type="ChEBI" id="CHEBI:30616"/>
    </ligand>
</feature>
<dbReference type="Pfam" id="PF01202">
    <property type="entry name" value="SKI"/>
    <property type="match status" value="1"/>
</dbReference>
<dbReference type="SUPFAM" id="SSF52540">
    <property type="entry name" value="P-loop containing nucleoside triphosphate hydrolases"/>
    <property type="match status" value="1"/>
</dbReference>
<keyword evidence="9" id="KW-1185">Reference proteome</keyword>
<dbReference type="RefSeq" id="WP_307227226.1">
    <property type="nucleotide sequence ID" value="NZ_JAUSTT010000004.1"/>
</dbReference>
<comment type="subcellular location">
    <subcellularLocation>
        <location evidence="7">Cytoplasm</location>
    </subcellularLocation>
</comment>
<evidence type="ECO:0000256" key="1">
    <source>
        <dbReference type="ARBA" id="ARBA00022605"/>
    </source>
</evidence>
<feature type="binding site" evidence="7">
    <location>
        <begin position="11"/>
        <end position="16"/>
    </location>
    <ligand>
        <name>ATP</name>
        <dbReference type="ChEBI" id="CHEBI:30616"/>
    </ligand>
</feature>
<proteinExistence type="inferred from homology"/>
<comment type="catalytic activity">
    <reaction evidence="7">
        <text>shikimate + ATP = 3-phosphoshikimate + ADP + H(+)</text>
        <dbReference type="Rhea" id="RHEA:13121"/>
        <dbReference type="ChEBI" id="CHEBI:15378"/>
        <dbReference type="ChEBI" id="CHEBI:30616"/>
        <dbReference type="ChEBI" id="CHEBI:36208"/>
        <dbReference type="ChEBI" id="CHEBI:145989"/>
        <dbReference type="ChEBI" id="CHEBI:456216"/>
        <dbReference type="EC" id="2.7.1.71"/>
    </reaction>
</comment>
<organism evidence="8 9">
    <name type="scientific">Bacillus chungangensis</name>
    <dbReference type="NCBI Taxonomy" id="587633"/>
    <lineage>
        <taxon>Bacteria</taxon>
        <taxon>Bacillati</taxon>
        <taxon>Bacillota</taxon>
        <taxon>Bacilli</taxon>
        <taxon>Bacillales</taxon>
        <taxon>Bacillaceae</taxon>
        <taxon>Bacillus</taxon>
    </lineage>
</organism>
<dbReference type="InterPro" id="IPR027417">
    <property type="entry name" value="P-loop_NTPase"/>
</dbReference>
<feature type="binding site" evidence="7">
    <location>
        <position position="15"/>
    </location>
    <ligand>
        <name>Mg(2+)</name>
        <dbReference type="ChEBI" id="CHEBI:18420"/>
    </ligand>
</feature>
<dbReference type="PANTHER" id="PTHR21087">
    <property type="entry name" value="SHIKIMATE KINASE"/>
    <property type="match status" value="1"/>
</dbReference>
<keyword evidence="1 7" id="KW-0028">Amino-acid biosynthesis</keyword>
<evidence type="ECO:0000313" key="8">
    <source>
        <dbReference type="EMBL" id="MDQ0175164.1"/>
    </source>
</evidence>
<evidence type="ECO:0000256" key="2">
    <source>
        <dbReference type="ARBA" id="ARBA00022679"/>
    </source>
</evidence>
<keyword evidence="5 7" id="KW-0067">ATP-binding</keyword>
<evidence type="ECO:0000256" key="5">
    <source>
        <dbReference type="ARBA" id="ARBA00022840"/>
    </source>
</evidence>
<dbReference type="EC" id="2.7.1.71" evidence="7"/>
<comment type="caution">
    <text evidence="8">The sequence shown here is derived from an EMBL/GenBank/DDBJ whole genome shotgun (WGS) entry which is preliminary data.</text>
</comment>
<dbReference type="PANTHER" id="PTHR21087:SF16">
    <property type="entry name" value="SHIKIMATE KINASE 1, CHLOROPLASTIC"/>
    <property type="match status" value="1"/>
</dbReference>
<evidence type="ECO:0000256" key="4">
    <source>
        <dbReference type="ARBA" id="ARBA00022777"/>
    </source>
</evidence>
<feature type="binding site" evidence="7">
    <location>
        <position position="57"/>
    </location>
    <ligand>
        <name>substrate</name>
    </ligand>
</feature>
<keyword evidence="7" id="KW-0479">Metal-binding</keyword>
<comment type="subunit">
    <text evidence="7">Monomer.</text>
</comment>
<dbReference type="GO" id="GO:0004765">
    <property type="term" value="F:shikimate kinase activity"/>
    <property type="evidence" value="ECO:0007669"/>
    <property type="project" value="UniProtKB-EC"/>
</dbReference>
<feature type="binding site" evidence="7">
    <location>
        <position position="33"/>
    </location>
    <ligand>
        <name>substrate</name>
    </ligand>
</feature>
<keyword evidence="6 7" id="KW-0057">Aromatic amino acid biosynthesis</keyword>
<dbReference type="InterPro" id="IPR031322">
    <property type="entry name" value="Shikimate/glucono_kinase"/>
</dbReference>
<dbReference type="CDD" id="cd00464">
    <property type="entry name" value="SK"/>
    <property type="match status" value="1"/>
</dbReference>